<gene>
    <name evidence="7" type="ORF">DFH07DRAFT_859765</name>
</gene>
<feature type="transmembrane region" description="Helical" evidence="6">
    <location>
        <begin position="197"/>
        <end position="216"/>
    </location>
</feature>
<name>A0AAD7HEV0_9AGAR</name>
<dbReference type="PANTHER" id="PTHR45649:SF6">
    <property type="entry name" value="GABA-SPECIFIC PERMEASE"/>
    <property type="match status" value="1"/>
</dbReference>
<feature type="transmembrane region" description="Helical" evidence="6">
    <location>
        <begin position="274"/>
        <end position="293"/>
    </location>
</feature>
<evidence type="ECO:0000313" key="8">
    <source>
        <dbReference type="Proteomes" id="UP001215280"/>
    </source>
</evidence>
<dbReference type="PIRSF" id="PIRSF006060">
    <property type="entry name" value="AA_transporter"/>
    <property type="match status" value="1"/>
</dbReference>
<evidence type="ECO:0000256" key="2">
    <source>
        <dbReference type="ARBA" id="ARBA00022448"/>
    </source>
</evidence>
<dbReference type="PANTHER" id="PTHR45649">
    <property type="entry name" value="AMINO-ACID PERMEASE BAT1"/>
    <property type="match status" value="1"/>
</dbReference>
<protein>
    <submittedName>
        <fullName evidence="7">APC amino acid permease</fullName>
    </submittedName>
</protein>
<accession>A0AAD7HEV0</accession>
<dbReference type="EMBL" id="JARJLG010000298">
    <property type="protein sequence ID" value="KAJ7718955.1"/>
    <property type="molecule type" value="Genomic_DNA"/>
</dbReference>
<evidence type="ECO:0000256" key="6">
    <source>
        <dbReference type="SAM" id="Phobius"/>
    </source>
</evidence>
<keyword evidence="8" id="KW-1185">Reference proteome</keyword>
<evidence type="ECO:0000256" key="5">
    <source>
        <dbReference type="ARBA" id="ARBA00023136"/>
    </source>
</evidence>
<dbReference type="GO" id="GO:0016020">
    <property type="term" value="C:membrane"/>
    <property type="evidence" value="ECO:0007669"/>
    <property type="project" value="UniProtKB-SubCell"/>
</dbReference>
<feature type="transmembrane region" description="Helical" evidence="6">
    <location>
        <begin position="382"/>
        <end position="402"/>
    </location>
</feature>
<feature type="transmembrane region" description="Helical" evidence="6">
    <location>
        <begin position="47"/>
        <end position="71"/>
    </location>
</feature>
<dbReference type="GO" id="GO:0022857">
    <property type="term" value="F:transmembrane transporter activity"/>
    <property type="evidence" value="ECO:0007669"/>
    <property type="project" value="InterPro"/>
</dbReference>
<evidence type="ECO:0000256" key="1">
    <source>
        <dbReference type="ARBA" id="ARBA00004141"/>
    </source>
</evidence>
<sequence>MDEPSKRSGPTALPAEVKVREPVSDEEFLAKLGYKQELRREFTPVEVFGVGFSIIGIFPSVSSVLFFSLPYGGVGMVWGWTICVVFLTFIALAIAELASSAPTSGGLYYWTYTYSTPKWRRFLSWVVGYTNTICSITAVCSIDWGCALQITSAASIGSNLVYIPSTAQTFGVYCALVVSHAVVCSLTSKVIARLQKLYITLNIVLVLVIIIGMPIATPKELRNNAHFVFGGLENFSDYPTGYGFILSFMAPLWAVGAFDSCVHISEEASNATVAVPWAIVAATTLGSVLGWALNVTVAFCMGTDIGSILGSVTGQPMSTILFNSFGQKGALAIWSLVAITQFMMGTSILTASSRQTWAFARDGALPFSPFFHRINSTTGTPVNCVWLSGVGAILLGLLAFAGPSAINAIFSLAVACQYVVYSIPISARFLGGKEFKRGPFHLGIFSLPVAVIAVVWMICMIVVLMFPASLAVNAASMNYSCVVLGGTLLFAVGYYHIPKVGGKYWFEGPVRNVPQVEGVYAVDDDSAKGN</sequence>
<keyword evidence="3 6" id="KW-0812">Transmembrane</keyword>
<comment type="subcellular location">
    <subcellularLocation>
        <location evidence="1">Membrane</location>
        <topology evidence="1">Multi-pass membrane protein</topology>
    </subcellularLocation>
</comment>
<keyword evidence="4 6" id="KW-1133">Transmembrane helix</keyword>
<comment type="caution">
    <text evidence="7">The sequence shown here is derived from an EMBL/GenBank/DDBJ whole genome shotgun (WGS) entry which is preliminary data.</text>
</comment>
<reference evidence="7" key="1">
    <citation type="submission" date="2023-03" db="EMBL/GenBank/DDBJ databases">
        <title>Massive genome expansion in bonnet fungi (Mycena s.s.) driven by repeated elements and novel gene families across ecological guilds.</title>
        <authorList>
            <consortium name="Lawrence Berkeley National Laboratory"/>
            <person name="Harder C.B."/>
            <person name="Miyauchi S."/>
            <person name="Viragh M."/>
            <person name="Kuo A."/>
            <person name="Thoen E."/>
            <person name="Andreopoulos B."/>
            <person name="Lu D."/>
            <person name="Skrede I."/>
            <person name="Drula E."/>
            <person name="Henrissat B."/>
            <person name="Morin E."/>
            <person name="Kohler A."/>
            <person name="Barry K."/>
            <person name="LaButti K."/>
            <person name="Morin E."/>
            <person name="Salamov A."/>
            <person name="Lipzen A."/>
            <person name="Mereny Z."/>
            <person name="Hegedus B."/>
            <person name="Baldrian P."/>
            <person name="Stursova M."/>
            <person name="Weitz H."/>
            <person name="Taylor A."/>
            <person name="Grigoriev I.V."/>
            <person name="Nagy L.G."/>
            <person name="Martin F."/>
            <person name="Kauserud H."/>
        </authorList>
    </citation>
    <scope>NUCLEOTIDE SEQUENCE</scope>
    <source>
        <strain evidence="7">CBHHK188m</strain>
    </source>
</reference>
<feature type="transmembrane region" description="Helical" evidence="6">
    <location>
        <begin position="442"/>
        <end position="465"/>
    </location>
</feature>
<keyword evidence="2" id="KW-0813">Transport</keyword>
<feature type="transmembrane region" description="Helical" evidence="6">
    <location>
        <begin position="77"/>
        <end position="110"/>
    </location>
</feature>
<dbReference type="Proteomes" id="UP001215280">
    <property type="component" value="Unassembled WGS sequence"/>
</dbReference>
<evidence type="ECO:0000256" key="3">
    <source>
        <dbReference type="ARBA" id="ARBA00022692"/>
    </source>
</evidence>
<dbReference type="Pfam" id="PF13520">
    <property type="entry name" value="AA_permease_2"/>
    <property type="match status" value="1"/>
</dbReference>
<evidence type="ECO:0000256" key="4">
    <source>
        <dbReference type="ARBA" id="ARBA00022989"/>
    </source>
</evidence>
<dbReference type="InterPro" id="IPR002293">
    <property type="entry name" value="AA/rel_permease1"/>
</dbReference>
<feature type="transmembrane region" description="Helical" evidence="6">
    <location>
        <begin position="408"/>
        <end position="430"/>
    </location>
</feature>
<feature type="transmembrane region" description="Helical" evidence="6">
    <location>
        <begin position="122"/>
        <end position="150"/>
    </location>
</feature>
<feature type="transmembrane region" description="Helical" evidence="6">
    <location>
        <begin position="170"/>
        <end position="190"/>
    </location>
</feature>
<keyword evidence="5 6" id="KW-0472">Membrane</keyword>
<organism evidence="7 8">
    <name type="scientific">Mycena maculata</name>
    <dbReference type="NCBI Taxonomy" id="230809"/>
    <lineage>
        <taxon>Eukaryota</taxon>
        <taxon>Fungi</taxon>
        <taxon>Dikarya</taxon>
        <taxon>Basidiomycota</taxon>
        <taxon>Agaricomycotina</taxon>
        <taxon>Agaricomycetes</taxon>
        <taxon>Agaricomycetidae</taxon>
        <taxon>Agaricales</taxon>
        <taxon>Marasmiineae</taxon>
        <taxon>Mycenaceae</taxon>
        <taxon>Mycena</taxon>
    </lineage>
</organism>
<dbReference type="Gene3D" id="1.20.1740.10">
    <property type="entry name" value="Amino acid/polyamine transporter I"/>
    <property type="match status" value="1"/>
</dbReference>
<feature type="transmembrane region" description="Helical" evidence="6">
    <location>
        <begin position="242"/>
        <end position="262"/>
    </location>
</feature>
<feature type="transmembrane region" description="Helical" evidence="6">
    <location>
        <begin position="477"/>
        <end position="497"/>
    </location>
</feature>
<evidence type="ECO:0000313" key="7">
    <source>
        <dbReference type="EMBL" id="KAJ7718955.1"/>
    </source>
</evidence>
<proteinExistence type="predicted"/>
<dbReference type="AlphaFoldDB" id="A0AAD7HEV0"/>
<feature type="transmembrane region" description="Helical" evidence="6">
    <location>
        <begin position="331"/>
        <end position="351"/>
    </location>
</feature>